<dbReference type="KEGG" id="pmet:G4Y79_23695"/>
<evidence type="ECO:0000259" key="1">
    <source>
        <dbReference type="Pfam" id="PF01636"/>
    </source>
</evidence>
<dbReference type="AlphaFoldDB" id="A0A7S8E9E1"/>
<dbReference type="SUPFAM" id="SSF56112">
    <property type="entry name" value="Protein kinase-like (PK-like)"/>
    <property type="match status" value="1"/>
</dbReference>
<keyword evidence="2" id="KW-0808">Transferase</keyword>
<organism evidence="2 3">
    <name type="scientific">Phototrophicus methaneseepsis</name>
    <dbReference type="NCBI Taxonomy" id="2710758"/>
    <lineage>
        <taxon>Bacteria</taxon>
        <taxon>Bacillati</taxon>
        <taxon>Chloroflexota</taxon>
        <taxon>Candidatus Thermofontia</taxon>
        <taxon>Phototrophicales</taxon>
        <taxon>Phototrophicaceae</taxon>
        <taxon>Phototrophicus</taxon>
    </lineage>
</organism>
<dbReference type="RefSeq" id="WP_195170723.1">
    <property type="nucleotide sequence ID" value="NZ_CP062983.1"/>
</dbReference>
<dbReference type="InterPro" id="IPR015797">
    <property type="entry name" value="NUDIX_hydrolase-like_dom_sf"/>
</dbReference>
<dbReference type="SUPFAM" id="SSF55811">
    <property type="entry name" value="Nudix"/>
    <property type="match status" value="1"/>
</dbReference>
<sequence length="459" mass="53757">MSITYHHPHLIFTYYCVVPHPDDERILLVQSGDTYSLPSFSPEEHHFGVVDHINRTMAGQYGVDGAVLRCLGDEYADNGEEVYRYYVMDILSPLTPLRDDVQWVDVSQLSQNAIPEVQRAFIAKWREIRQQPDERRAPWTQPGWYAEARSVLRDFADRMDMHSMGRVEQVRAWSRSSVLRIKTDKGYLYLKAVPSVFNSEARLTRIFSLRYPPHIPRVLAVSSDKHWMLMAGHEGELLSSVKDITVWERALKRYAKLQMDLEKSARALMNMGVPDRHVDLLASQVEQLATELPSDLTEEEQDQFRRNVRLLRSMCYELMDYNVPITLLHGDFWPGNLAIRPDDQEPIFFDWSDSAVTHPFFDLPFFLDDIEDMLPGVPNLRQRLRDAYLSQWTRYETPGRLRNMYRICRVIGPLHYALTYHTYVLPNIAPDMRWEMAAMLPLMIRKVLIEFDRYQAAEQ</sequence>
<dbReference type="InterPro" id="IPR011009">
    <property type="entry name" value="Kinase-like_dom_sf"/>
</dbReference>
<dbReference type="EMBL" id="CP062983">
    <property type="protein sequence ID" value="QPC82654.1"/>
    <property type="molecule type" value="Genomic_DNA"/>
</dbReference>
<proteinExistence type="predicted"/>
<dbReference type="Gene3D" id="3.90.1200.10">
    <property type="match status" value="1"/>
</dbReference>
<evidence type="ECO:0000313" key="2">
    <source>
        <dbReference type="EMBL" id="QPC82654.1"/>
    </source>
</evidence>
<keyword evidence="3" id="KW-1185">Reference proteome</keyword>
<accession>A0A7S8E9E1</accession>
<dbReference type="InterPro" id="IPR002575">
    <property type="entry name" value="Aminoglycoside_PTrfase"/>
</dbReference>
<gene>
    <name evidence="2" type="ORF">G4Y79_23695</name>
</gene>
<evidence type="ECO:0000313" key="3">
    <source>
        <dbReference type="Proteomes" id="UP000594468"/>
    </source>
</evidence>
<reference evidence="2 3" key="1">
    <citation type="submission" date="2020-02" db="EMBL/GenBank/DDBJ databases">
        <authorList>
            <person name="Zheng R.K."/>
            <person name="Sun C.M."/>
        </authorList>
    </citation>
    <scope>NUCLEOTIDE SEQUENCE [LARGE SCALE GENOMIC DNA]</scope>
    <source>
        <strain evidence="3">rifampicinis</strain>
    </source>
</reference>
<dbReference type="GO" id="GO:0016740">
    <property type="term" value="F:transferase activity"/>
    <property type="evidence" value="ECO:0007669"/>
    <property type="project" value="UniProtKB-KW"/>
</dbReference>
<name>A0A7S8E9E1_9CHLR</name>
<dbReference type="Proteomes" id="UP000594468">
    <property type="component" value="Chromosome"/>
</dbReference>
<protein>
    <submittedName>
        <fullName evidence="2">Aminoglycoside phosphotransferase family protein</fullName>
    </submittedName>
</protein>
<feature type="domain" description="Aminoglycoside phosphotransferase" evidence="1">
    <location>
        <begin position="173"/>
        <end position="395"/>
    </location>
</feature>
<dbReference type="PANTHER" id="PTHR21310">
    <property type="entry name" value="AMINOGLYCOSIDE PHOSPHOTRANSFERASE-RELATED-RELATED"/>
    <property type="match status" value="1"/>
</dbReference>
<dbReference type="InterPro" id="IPR051678">
    <property type="entry name" value="AGP_Transferase"/>
</dbReference>
<dbReference type="Pfam" id="PF01636">
    <property type="entry name" value="APH"/>
    <property type="match status" value="1"/>
</dbReference>